<name>A0ABR2GTS3_9EUKA</name>
<gene>
    <name evidence="2" type="ORF">M9Y10_037249</name>
</gene>
<protein>
    <recommendedName>
        <fullName evidence="1">GAF domain-containing protein</fullName>
    </recommendedName>
</protein>
<dbReference type="Pfam" id="PF01590">
    <property type="entry name" value="GAF"/>
    <property type="match status" value="1"/>
</dbReference>
<accession>A0ABR2GTS3</accession>
<keyword evidence="3" id="KW-1185">Reference proteome</keyword>
<comment type="caution">
    <text evidence="2">The sequence shown here is derived from an EMBL/GenBank/DDBJ whole genome shotgun (WGS) entry which is preliminary data.</text>
</comment>
<evidence type="ECO:0000259" key="1">
    <source>
        <dbReference type="Pfam" id="PF01590"/>
    </source>
</evidence>
<dbReference type="InterPro" id="IPR029016">
    <property type="entry name" value="GAF-like_dom_sf"/>
</dbReference>
<dbReference type="Gene3D" id="3.30.450.40">
    <property type="match status" value="1"/>
</dbReference>
<sequence length="171" mass="19156">MEQNAELSSTIETILASTDSNSLSNNNKIRQTSSRLSARVSAVWTNDSENSKLNQGEKNVNSTTNSLRDLNATNSNYSICCIPLMNSEQMILGVMQLSCDWKVTTEDLKLLESFAVFAAVSLERTQLKEIATRGKAEIDLDTWIMPQERDICDKFPIKFVLPKVTKEILDC</sequence>
<proteinExistence type="predicted"/>
<dbReference type="Proteomes" id="UP001470230">
    <property type="component" value="Unassembled WGS sequence"/>
</dbReference>
<evidence type="ECO:0000313" key="3">
    <source>
        <dbReference type="Proteomes" id="UP001470230"/>
    </source>
</evidence>
<dbReference type="InterPro" id="IPR003018">
    <property type="entry name" value="GAF"/>
</dbReference>
<dbReference type="EMBL" id="JAPFFF010000063">
    <property type="protein sequence ID" value="KAK8836732.1"/>
    <property type="molecule type" value="Genomic_DNA"/>
</dbReference>
<evidence type="ECO:0000313" key="2">
    <source>
        <dbReference type="EMBL" id="KAK8836732.1"/>
    </source>
</evidence>
<organism evidence="2 3">
    <name type="scientific">Tritrichomonas musculus</name>
    <dbReference type="NCBI Taxonomy" id="1915356"/>
    <lineage>
        <taxon>Eukaryota</taxon>
        <taxon>Metamonada</taxon>
        <taxon>Parabasalia</taxon>
        <taxon>Tritrichomonadida</taxon>
        <taxon>Tritrichomonadidae</taxon>
        <taxon>Tritrichomonas</taxon>
    </lineage>
</organism>
<feature type="domain" description="GAF" evidence="1">
    <location>
        <begin position="73"/>
        <end position="122"/>
    </location>
</feature>
<reference evidence="2 3" key="1">
    <citation type="submission" date="2024-04" db="EMBL/GenBank/DDBJ databases">
        <title>Tritrichomonas musculus Genome.</title>
        <authorList>
            <person name="Alves-Ferreira E."/>
            <person name="Grigg M."/>
            <person name="Lorenzi H."/>
            <person name="Galac M."/>
        </authorList>
    </citation>
    <scope>NUCLEOTIDE SEQUENCE [LARGE SCALE GENOMIC DNA]</scope>
    <source>
        <strain evidence="2 3">EAF2021</strain>
    </source>
</reference>
<dbReference type="SUPFAM" id="SSF55781">
    <property type="entry name" value="GAF domain-like"/>
    <property type="match status" value="1"/>
</dbReference>